<feature type="region of interest" description="Disordered" evidence="1">
    <location>
        <begin position="625"/>
        <end position="681"/>
    </location>
</feature>
<evidence type="ECO:0000313" key="4">
    <source>
        <dbReference type="RefSeq" id="XP_034234341.1"/>
    </source>
</evidence>
<protein>
    <submittedName>
        <fullName evidence="4">Uncharacterized protein LOC117641276 isoform X1</fullName>
    </submittedName>
</protein>
<feature type="compositionally biased region" description="Low complexity" evidence="1">
    <location>
        <begin position="571"/>
        <end position="581"/>
    </location>
</feature>
<dbReference type="InParanoid" id="A0A6P8YD94"/>
<feature type="compositionally biased region" description="Polar residues" evidence="1">
    <location>
        <begin position="664"/>
        <end position="681"/>
    </location>
</feature>
<sequence>MLSCTDNRNDKTPKPTNEVIFRNVRPRYKFQNKISVLYVLSPKTKTSTRDYVGIYPRGWKQLREFVGFERPIPAPFEEQSLDRCIQFICQRPHVMASLNRDYQFLYVNQYHEVLGMSDFFQFVEEVTSNSPESSAGWKESKMCEENDSEWHEENSPTAIFENLRQHVSEAEYAYNTCYFVNNQAKANQEVTVSPNVGYGCLDEATNPCYVMPIESSECRFSSDEPSYQNSRILPEPYNKPRKGRPLVKTRDGGYREYQNAPDSTPMSHQTYSKNRCIGPPQDVALSPKWMPGSTWHYQPKHSSITIAVFTQQMSQFPGRKDTKRGAIPKQCPKCHVPSDYYYQQQIKQHDLDQAHEQIRDLNTTVDQLQHELQLSYAAQAKLKAVAEIARTESKNALSFLNSRMLSTIAQYKTKVVNVDNTMMYVTRDLESPGWFAAGDPSKTFLFGRPPNVRVVSGREKELKAIIGRQEMTIRKLYNDLKLATSIIECANLSNNSSDYKETEKDFKSLQFSCYVEGGSSGLMKDDCTINSTFDASNDTKVKKSMENGMEMHPQPEENKQANAKSDETLCPSPIEPESSKSLSEKGKESSNDSSHVSVVEPSYYQLDPMQFLNREVIFDDDKLSIPSENEDHVPLTMNETNNNNYDTKNLNSDEEGGKSKCTVCESTSGSSHDSISAENSN</sequence>
<reference evidence="4" key="1">
    <citation type="submission" date="2025-08" db="UniProtKB">
        <authorList>
            <consortium name="RefSeq"/>
        </authorList>
    </citation>
    <scope>IDENTIFICATION</scope>
    <source>
        <tissue evidence="4">Total insect</tissue>
    </source>
</reference>
<feature type="domain" description="SKICH" evidence="2">
    <location>
        <begin position="19"/>
        <end position="122"/>
    </location>
</feature>
<feature type="region of interest" description="Disordered" evidence="1">
    <location>
        <begin position="220"/>
        <end position="272"/>
    </location>
</feature>
<dbReference type="AlphaFoldDB" id="A0A6P8YD94"/>
<name>A0A6P8YD94_THRPL</name>
<feature type="compositionally biased region" description="Polar residues" evidence="1">
    <location>
        <begin position="260"/>
        <end position="272"/>
    </location>
</feature>
<feature type="compositionally biased region" description="Low complexity" evidence="1">
    <location>
        <begin position="636"/>
        <end position="650"/>
    </location>
</feature>
<dbReference type="InterPro" id="IPR041611">
    <property type="entry name" value="SKICH"/>
</dbReference>
<evidence type="ECO:0000256" key="1">
    <source>
        <dbReference type="SAM" id="MobiDB-lite"/>
    </source>
</evidence>
<keyword evidence="3" id="KW-1185">Reference proteome</keyword>
<feature type="region of interest" description="Disordered" evidence="1">
    <location>
        <begin position="549"/>
        <end position="598"/>
    </location>
</feature>
<dbReference type="Pfam" id="PF17751">
    <property type="entry name" value="SKICH"/>
    <property type="match status" value="1"/>
</dbReference>
<dbReference type="GeneID" id="117641276"/>
<feature type="compositionally biased region" description="Basic and acidic residues" evidence="1">
    <location>
        <begin position="553"/>
        <end position="567"/>
    </location>
</feature>
<gene>
    <name evidence="4" type="primary">LOC117641276</name>
</gene>
<proteinExistence type="predicted"/>
<accession>A0A6P8YD94</accession>
<organism evidence="4">
    <name type="scientific">Thrips palmi</name>
    <name type="common">Melon thrips</name>
    <dbReference type="NCBI Taxonomy" id="161013"/>
    <lineage>
        <taxon>Eukaryota</taxon>
        <taxon>Metazoa</taxon>
        <taxon>Ecdysozoa</taxon>
        <taxon>Arthropoda</taxon>
        <taxon>Hexapoda</taxon>
        <taxon>Insecta</taxon>
        <taxon>Pterygota</taxon>
        <taxon>Neoptera</taxon>
        <taxon>Paraneoptera</taxon>
        <taxon>Thysanoptera</taxon>
        <taxon>Terebrantia</taxon>
        <taxon>Thripoidea</taxon>
        <taxon>Thripidae</taxon>
        <taxon>Thrips</taxon>
    </lineage>
</organism>
<dbReference type="KEGG" id="tpal:117641276"/>
<evidence type="ECO:0000259" key="2">
    <source>
        <dbReference type="Pfam" id="PF17751"/>
    </source>
</evidence>
<dbReference type="Proteomes" id="UP000515158">
    <property type="component" value="Unplaced"/>
</dbReference>
<dbReference type="RefSeq" id="XP_034234341.1">
    <property type="nucleotide sequence ID" value="XM_034378450.1"/>
</dbReference>
<dbReference type="OrthoDB" id="8197882at2759"/>
<evidence type="ECO:0000313" key="3">
    <source>
        <dbReference type="Proteomes" id="UP000515158"/>
    </source>
</evidence>
<dbReference type="Gene3D" id="2.60.40.2840">
    <property type="match status" value="1"/>
</dbReference>